<dbReference type="GO" id="GO:0046540">
    <property type="term" value="C:U4/U6 x U5 tri-snRNP complex"/>
    <property type="evidence" value="ECO:0007669"/>
    <property type="project" value="TreeGrafter"/>
</dbReference>
<reference evidence="11" key="1">
    <citation type="journal article" date="2020" name="Microb. Genom.">
        <title>Genetic diversity of clinical and environmental Mucorales isolates obtained from an investigation of mucormycosis cases among solid organ transplant recipients.</title>
        <authorList>
            <person name="Nguyen M.H."/>
            <person name="Kaul D."/>
            <person name="Muto C."/>
            <person name="Cheng S.J."/>
            <person name="Richter R.A."/>
            <person name="Bruno V.M."/>
            <person name="Liu G."/>
            <person name="Beyhan S."/>
            <person name="Sundermann A.J."/>
            <person name="Mounaud S."/>
            <person name="Pasculle A.W."/>
            <person name="Nierman W.C."/>
            <person name="Driscoll E."/>
            <person name="Cumbie R."/>
            <person name="Clancy C.J."/>
            <person name="Dupont C.L."/>
        </authorList>
    </citation>
    <scope>NUCLEOTIDE SEQUENCE</scope>
    <source>
        <strain evidence="11">GL11</strain>
    </source>
</reference>
<feature type="compositionally biased region" description="Basic residues" evidence="9">
    <location>
        <begin position="522"/>
        <end position="533"/>
    </location>
</feature>
<organism evidence="11 12">
    <name type="scientific">Rhizopus oryzae</name>
    <name type="common">Mucormycosis agent</name>
    <name type="synonym">Rhizopus arrhizus var. delemar</name>
    <dbReference type="NCBI Taxonomy" id="64495"/>
    <lineage>
        <taxon>Eukaryota</taxon>
        <taxon>Fungi</taxon>
        <taxon>Fungi incertae sedis</taxon>
        <taxon>Mucoromycota</taxon>
        <taxon>Mucoromycotina</taxon>
        <taxon>Mucoromycetes</taxon>
        <taxon>Mucorales</taxon>
        <taxon>Mucorineae</taxon>
        <taxon>Rhizopodaceae</taxon>
        <taxon>Rhizopus</taxon>
    </lineage>
</organism>
<sequence length="559" mass="65162">MMNKNTANLNTIEDQKVSGATPGFTPNFYNPFETKHRRRTSRGQVKILEKAFHDNPKPNGRARERLAESLSMSPRGVQIWFQNRRAKAKNQQQQDQKQDYAEQSHDKNDDSEPFAKNNFQAVCSDENHLSTYLSTSMAYSHSQSSLSSYSESLDNFENSKSSKVHLLTQLKNHQQLSEHINDSHNSPLDQHWIDSTSVPVEEEINSEKMCLVPSVSAFDQFMPVDQEWWVNNSSLNDNRNTYDRIKCKDYSSIDPFDIFYFNPSLSTMSGYFDVEDNQILWDPVRDNQRAYNPLFSYNGLGEPISEYRNYISTNNVSEWIQTVSTYFTDKSDARKLSSMLRQNFNSSHENAQQKDTDFRRTWNKEEYAAKARAREAKDRLAEENDERRKMGLSPLKPKKKEEEDDGNKQKLTHRTERLELEKNVGKVQVIQSTDSRKQPGFYCKDCDITIKDSVTYIDHLNGRKHLANAGISRKTEKADVNDVKERLAMLKRKKENPKQEEYDLDERLAALKQQEEEEKQKRRERKKQKKEHKKEKQPENTEDEMAKMMGFSGFGSSKA</sequence>
<keyword evidence="4 7" id="KW-0238">DNA-binding</keyword>
<comment type="subcellular location">
    <subcellularLocation>
        <location evidence="7 8">Nucleus</location>
    </subcellularLocation>
</comment>
<feature type="compositionally biased region" description="Basic and acidic residues" evidence="9">
    <location>
        <begin position="96"/>
        <end position="110"/>
    </location>
</feature>
<keyword evidence="2" id="KW-0863">Zinc-finger</keyword>
<dbReference type="PROSITE" id="PS50071">
    <property type="entry name" value="HOMEOBOX_2"/>
    <property type="match status" value="1"/>
</dbReference>
<dbReference type="Gene3D" id="1.10.10.60">
    <property type="entry name" value="Homeodomain-like"/>
    <property type="match status" value="1"/>
</dbReference>
<dbReference type="EMBL" id="JAANQT010000640">
    <property type="protein sequence ID" value="KAG1309425.1"/>
    <property type="molecule type" value="Genomic_DNA"/>
</dbReference>
<dbReference type="PANTHER" id="PTHR45986">
    <property type="entry name" value="ZINC FINGER MATRIN-TYPE PROTEIN 2"/>
    <property type="match status" value="1"/>
</dbReference>
<dbReference type="SMART" id="SM00451">
    <property type="entry name" value="ZnF_U1"/>
    <property type="match status" value="1"/>
</dbReference>
<evidence type="ECO:0000256" key="8">
    <source>
        <dbReference type="RuleBase" id="RU000682"/>
    </source>
</evidence>
<dbReference type="InterPro" id="IPR040107">
    <property type="entry name" value="Snu23"/>
</dbReference>
<dbReference type="GO" id="GO:0003677">
    <property type="term" value="F:DNA binding"/>
    <property type="evidence" value="ECO:0007669"/>
    <property type="project" value="UniProtKB-UniRule"/>
</dbReference>
<dbReference type="PROSITE" id="PS00027">
    <property type="entry name" value="HOMEOBOX_1"/>
    <property type="match status" value="1"/>
</dbReference>
<feature type="domain" description="Homeobox" evidence="10">
    <location>
        <begin position="31"/>
        <end position="91"/>
    </location>
</feature>
<dbReference type="InterPro" id="IPR003604">
    <property type="entry name" value="Matrin/U1-like-C_Znf_C2H2"/>
</dbReference>
<feature type="compositionally biased region" description="Basic and acidic residues" evidence="9">
    <location>
        <begin position="372"/>
        <end position="389"/>
    </location>
</feature>
<keyword evidence="5 7" id="KW-0371">Homeobox</keyword>
<feature type="region of interest" description="Disordered" evidence="9">
    <location>
        <begin position="84"/>
        <end position="115"/>
    </location>
</feature>
<feature type="region of interest" description="Disordered" evidence="9">
    <location>
        <begin position="372"/>
        <end position="418"/>
    </location>
</feature>
<keyword evidence="6 7" id="KW-0539">Nucleus</keyword>
<name>A0A9P6XB28_RHIOR</name>
<evidence type="ECO:0000256" key="4">
    <source>
        <dbReference type="ARBA" id="ARBA00023125"/>
    </source>
</evidence>
<evidence type="ECO:0000313" key="11">
    <source>
        <dbReference type="EMBL" id="KAG1309425.1"/>
    </source>
</evidence>
<comment type="caution">
    <text evidence="11">The sequence shown here is derived from an EMBL/GenBank/DDBJ whole genome shotgun (WGS) entry which is preliminary data.</text>
</comment>
<keyword evidence="1" id="KW-0479">Metal-binding</keyword>
<evidence type="ECO:0000259" key="10">
    <source>
        <dbReference type="PROSITE" id="PS50071"/>
    </source>
</evidence>
<evidence type="ECO:0000256" key="2">
    <source>
        <dbReference type="ARBA" id="ARBA00022771"/>
    </source>
</evidence>
<dbReference type="SUPFAM" id="SSF57667">
    <property type="entry name" value="beta-beta-alpha zinc fingers"/>
    <property type="match status" value="1"/>
</dbReference>
<keyword evidence="12" id="KW-1185">Reference proteome</keyword>
<dbReference type="InterPro" id="IPR017970">
    <property type="entry name" value="Homeobox_CS"/>
</dbReference>
<dbReference type="AlphaFoldDB" id="A0A9P6XB28"/>
<evidence type="ECO:0000256" key="6">
    <source>
        <dbReference type="ARBA" id="ARBA00023242"/>
    </source>
</evidence>
<dbReference type="GO" id="GO:0000981">
    <property type="term" value="F:DNA-binding transcription factor activity, RNA polymerase II-specific"/>
    <property type="evidence" value="ECO:0007669"/>
    <property type="project" value="InterPro"/>
</dbReference>
<dbReference type="GO" id="GO:0000398">
    <property type="term" value="P:mRNA splicing, via spliceosome"/>
    <property type="evidence" value="ECO:0007669"/>
    <property type="project" value="InterPro"/>
</dbReference>
<dbReference type="InterPro" id="IPR013087">
    <property type="entry name" value="Znf_C2H2_type"/>
</dbReference>
<evidence type="ECO:0000256" key="9">
    <source>
        <dbReference type="SAM" id="MobiDB-lite"/>
    </source>
</evidence>
<dbReference type="GO" id="GO:0005681">
    <property type="term" value="C:spliceosomal complex"/>
    <property type="evidence" value="ECO:0007669"/>
    <property type="project" value="InterPro"/>
</dbReference>
<evidence type="ECO:0000256" key="5">
    <source>
        <dbReference type="ARBA" id="ARBA00023155"/>
    </source>
</evidence>
<keyword evidence="3" id="KW-0862">Zinc</keyword>
<gene>
    <name evidence="11" type="ORF">G6F64_005319</name>
</gene>
<dbReference type="GO" id="GO:0008270">
    <property type="term" value="F:zinc ion binding"/>
    <property type="evidence" value="ECO:0007669"/>
    <property type="project" value="UniProtKB-KW"/>
</dbReference>
<protein>
    <recommendedName>
        <fullName evidence="10">Homeobox domain-containing protein</fullName>
    </recommendedName>
</protein>
<dbReference type="Gene3D" id="3.30.160.60">
    <property type="entry name" value="Classic Zinc Finger"/>
    <property type="match status" value="1"/>
</dbReference>
<feature type="region of interest" description="Disordered" evidence="9">
    <location>
        <begin position="22"/>
        <end position="41"/>
    </location>
</feature>
<dbReference type="InterPro" id="IPR009057">
    <property type="entry name" value="Homeodomain-like_sf"/>
</dbReference>
<feature type="DNA-binding region" description="Homeobox" evidence="7">
    <location>
        <begin position="33"/>
        <end position="92"/>
    </location>
</feature>
<dbReference type="CDD" id="cd00086">
    <property type="entry name" value="homeodomain"/>
    <property type="match status" value="1"/>
</dbReference>
<dbReference type="SUPFAM" id="SSF46689">
    <property type="entry name" value="Homeodomain-like"/>
    <property type="match status" value="1"/>
</dbReference>
<dbReference type="Proteomes" id="UP000716291">
    <property type="component" value="Unassembled WGS sequence"/>
</dbReference>
<dbReference type="InterPro" id="IPR036236">
    <property type="entry name" value="Znf_C2H2_sf"/>
</dbReference>
<feature type="region of interest" description="Disordered" evidence="9">
    <location>
        <begin position="513"/>
        <end position="559"/>
    </location>
</feature>
<evidence type="ECO:0000256" key="3">
    <source>
        <dbReference type="ARBA" id="ARBA00022833"/>
    </source>
</evidence>
<dbReference type="SMART" id="SM00389">
    <property type="entry name" value="HOX"/>
    <property type="match status" value="1"/>
</dbReference>
<dbReference type="InterPro" id="IPR001356">
    <property type="entry name" value="HD"/>
</dbReference>
<dbReference type="PANTHER" id="PTHR45986:SF1">
    <property type="entry name" value="ZINC FINGER MATRIN-TYPE PROTEIN 2"/>
    <property type="match status" value="1"/>
</dbReference>
<proteinExistence type="predicted"/>
<dbReference type="OrthoDB" id="30343at2759"/>
<evidence type="ECO:0000256" key="1">
    <source>
        <dbReference type="ARBA" id="ARBA00022723"/>
    </source>
</evidence>
<evidence type="ECO:0000313" key="12">
    <source>
        <dbReference type="Proteomes" id="UP000716291"/>
    </source>
</evidence>
<dbReference type="Pfam" id="PF00046">
    <property type="entry name" value="Homeodomain"/>
    <property type="match status" value="1"/>
</dbReference>
<accession>A0A9P6XB28</accession>
<dbReference type="Pfam" id="PF12874">
    <property type="entry name" value="zf-met"/>
    <property type="match status" value="1"/>
</dbReference>
<evidence type="ECO:0000256" key="7">
    <source>
        <dbReference type="PROSITE-ProRule" id="PRU00108"/>
    </source>
</evidence>